<protein>
    <submittedName>
        <fullName evidence="4">GCN5-related N-acetyltransferase</fullName>
    </submittedName>
</protein>
<keyword evidence="1 4" id="KW-0808">Transferase</keyword>
<dbReference type="PROSITE" id="PS51186">
    <property type="entry name" value="GNAT"/>
    <property type="match status" value="1"/>
</dbReference>
<accession>C5CWI0</accession>
<evidence type="ECO:0000259" key="3">
    <source>
        <dbReference type="PROSITE" id="PS51186"/>
    </source>
</evidence>
<keyword evidence="2" id="KW-0012">Acyltransferase</keyword>
<dbReference type="AlphaFoldDB" id="C5CWI0"/>
<dbReference type="EMBL" id="CP001635">
    <property type="protein sequence ID" value="ACS18735.1"/>
    <property type="molecule type" value="Genomic_DNA"/>
</dbReference>
<dbReference type="KEGG" id="vap:Vapar_2098"/>
<dbReference type="PANTHER" id="PTHR43420">
    <property type="entry name" value="ACETYLTRANSFERASE"/>
    <property type="match status" value="1"/>
</dbReference>
<dbReference type="OrthoDB" id="336415at2"/>
<dbReference type="Gene3D" id="3.40.630.30">
    <property type="match status" value="1"/>
</dbReference>
<dbReference type="HOGENOM" id="CLU_1473543_0_0_4"/>
<gene>
    <name evidence="4" type="ordered locus">Vapar_2098</name>
</gene>
<sequence>MNDHISDNGAEGQPLFQPIARIDCHFAGERAAGFRRALNVDPPNPGWRRAWVALAGKDRVIGHADLRAHPAPYMVHRCLLGVGVHREWRRSGLGQRLLDVAIEWAKADPQMEWIDLQVIASNGAAVSLYERAGFTETGLVRDCFRVDGRQVDYLSMTLPVRRA</sequence>
<evidence type="ECO:0000256" key="2">
    <source>
        <dbReference type="ARBA" id="ARBA00023315"/>
    </source>
</evidence>
<dbReference type="Pfam" id="PF00583">
    <property type="entry name" value="Acetyltransf_1"/>
    <property type="match status" value="1"/>
</dbReference>
<dbReference type="GO" id="GO:0016747">
    <property type="term" value="F:acyltransferase activity, transferring groups other than amino-acyl groups"/>
    <property type="evidence" value="ECO:0007669"/>
    <property type="project" value="InterPro"/>
</dbReference>
<name>C5CWI0_VARPS</name>
<dbReference type="CDD" id="cd04301">
    <property type="entry name" value="NAT_SF"/>
    <property type="match status" value="1"/>
</dbReference>
<feature type="domain" description="N-acetyltransferase" evidence="3">
    <location>
        <begin position="3"/>
        <end position="159"/>
    </location>
</feature>
<dbReference type="eggNOG" id="COG1670">
    <property type="taxonomic scope" value="Bacteria"/>
</dbReference>
<proteinExistence type="predicted"/>
<evidence type="ECO:0000256" key="1">
    <source>
        <dbReference type="ARBA" id="ARBA00022679"/>
    </source>
</evidence>
<dbReference type="InterPro" id="IPR000182">
    <property type="entry name" value="GNAT_dom"/>
</dbReference>
<dbReference type="InterPro" id="IPR050680">
    <property type="entry name" value="YpeA/RimI_acetyltransf"/>
</dbReference>
<dbReference type="STRING" id="543728.Vapar_2098"/>
<reference evidence="4" key="1">
    <citation type="submission" date="2009-06" db="EMBL/GenBank/DDBJ databases">
        <title>Complete sequence of chromosome 1 of Variovorax paradoxus S110.</title>
        <authorList>
            <consortium name="US DOE Joint Genome Institute"/>
            <person name="Lucas S."/>
            <person name="Copeland A."/>
            <person name="Lapidus A."/>
            <person name="Glavina del Rio T."/>
            <person name="Tice H."/>
            <person name="Bruce D."/>
            <person name="Goodwin L."/>
            <person name="Pitluck S."/>
            <person name="Chertkov O."/>
            <person name="Brettin T."/>
            <person name="Detter J.C."/>
            <person name="Han C."/>
            <person name="Larimer F."/>
            <person name="Land M."/>
            <person name="Hauser L."/>
            <person name="Kyrpides N."/>
            <person name="Ovchinnikova G."/>
            <person name="Orwin P."/>
            <person name="Leadbetter J.R."/>
            <person name="Spain J.C."/>
            <person name="Han J.I."/>
        </authorList>
    </citation>
    <scope>NUCLEOTIDE SEQUENCE</scope>
    <source>
        <strain evidence="4">S110</strain>
    </source>
</reference>
<dbReference type="SUPFAM" id="SSF55729">
    <property type="entry name" value="Acyl-CoA N-acyltransferases (Nat)"/>
    <property type="match status" value="1"/>
</dbReference>
<dbReference type="InterPro" id="IPR016181">
    <property type="entry name" value="Acyl_CoA_acyltransferase"/>
</dbReference>
<evidence type="ECO:0000313" key="4">
    <source>
        <dbReference type="EMBL" id="ACS18735.1"/>
    </source>
</evidence>
<organism evidence="4">
    <name type="scientific">Variovorax paradoxus (strain S110)</name>
    <dbReference type="NCBI Taxonomy" id="543728"/>
    <lineage>
        <taxon>Bacteria</taxon>
        <taxon>Pseudomonadati</taxon>
        <taxon>Pseudomonadota</taxon>
        <taxon>Betaproteobacteria</taxon>
        <taxon>Burkholderiales</taxon>
        <taxon>Comamonadaceae</taxon>
        <taxon>Variovorax</taxon>
    </lineage>
</organism>